<sequence length="896" mass="100437">MKMLLRKALLTYRPIDTRLRRLPSYARLSRMLQQRYNIMMSDQRNIVISDQDSIMMSDQDNSVISDQDNMMMPDQDNSPAPAKEKIPAPGKEKIRAKSKSPGQSKGDAAAAYYAANIDRVSPSPDTILFECYWGKKFGESPLALYRELVRTHPRGSFRIHWTVAGNAQPPAEIAANPDVTLVRVRSKEYGHALLASGLLVNNVTFPPYFIRRPGQRYCNTWHGVPMKAMGRDMAAPMISMANTQRNFLQADLLLEMSDFYHEAMFHSYYVEQLAARSLLPCGAPRVDDVLTPRIPAAELRAQIGIAEGQTVVLFAPTWRGNSTAIDPVFGDQARLWAQIARELGEDHFVLFSAHQMVKVDKAEPVPNGALLPENTNINDVLTVVDVMVSDYSSIIFDFLPADRPIVLFTPDIEQYRQDRGLYLEPTDLPCAETCDLPGLIAAIRAARPPSDFPGWPEMQTRFVPLEDGQAAVTALAALLAPVAMGPQREPNRRQRLLIAPGGLVPNGITTSLKNLIANLDYDRYDPYILIEAAVMDQDVARRQQFEEFDSRCNWILRSGDMLLTAEEKPIYHAFRRGDDWLGDAEMAVIRRIFERENARVLGTARFDVSIEFGGYAPFWTALMACSNATRKVCYQHNHLWAEYTNLDASRNQRQLYGVFLTYGWFDQIVAVSDETRMVNETHLARFYPDGSKACTVRNTMNMARVLERKRLPVVLAHPAVAPLFQSPELFRFIALGRLSPEKRYDRMIGALARIAPEHPNAVLLICGSGPLKDKLLQFARRKGVAEQVRFLGQVHNPYPLLANADVCVMSSDYEGQPMTLLEALSLGVPCIGTDIPGIRSVLKDGRGHITDPTEEAFAATMKAAIEGRLPKFVAADIGGEYTDTTMDEFYRNVCGR</sequence>
<reference evidence="10" key="1">
    <citation type="submission" date="2023-05" db="EMBL/GenBank/DDBJ databases">
        <title>Sedimentitalea sp. nov. JM2-8.</title>
        <authorList>
            <person name="Huang J."/>
        </authorList>
    </citation>
    <scope>NUCLEOTIDE SEQUENCE [LARGE SCALE GENOMIC DNA]</scope>
    <source>
        <strain evidence="10">KHS03</strain>
    </source>
</reference>
<dbReference type="SUPFAM" id="SSF53756">
    <property type="entry name" value="UDP-Glycosyltransferase/glycogen phosphorylase"/>
    <property type="match status" value="2"/>
</dbReference>
<dbReference type="Gene3D" id="3.40.50.2000">
    <property type="entry name" value="Glycogen Phosphorylase B"/>
    <property type="match status" value="2"/>
</dbReference>
<comment type="subcellular location">
    <subcellularLocation>
        <location evidence="1">Cell membrane</location>
        <topology evidence="1">Peripheral membrane protein</topology>
    </subcellularLocation>
</comment>
<evidence type="ECO:0000313" key="9">
    <source>
        <dbReference type="EMBL" id="MDU9006517.1"/>
    </source>
</evidence>
<evidence type="ECO:0000313" key="10">
    <source>
        <dbReference type="Proteomes" id="UP001255416"/>
    </source>
</evidence>
<dbReference type="PANTHER" id="PTHR37316:SF3">
    <property type="entry name" value="TEICHOIC ACID GLYCEROL-PHOSPHATE TRANSFERASE"/>
    <property type="match status" value="1"/>
</dbReference>
<dbReference type="EMBL" id="JASMWN010000025">
    <property type="protein sequence ID" value="MDU9006517.1"/>
    <property type="molecule type" value="Genomic_DNA"/>
</dbReference>
<dbReference type="Gene3D" id="3.40.50.11820">
    <property type="match status" value="1"/>
</dbReference>
<dbReference type="CDD" id="cd03811">
    <property type="entry name" value="GT4_GT28_WabH-like"/>
    <property type="match status" value="1"/>
</dbReference>
<accession>A0ABU3VJZ3</accession>
<feature type="domain" description="Glycosyl transferase family 1" evidence="8">
    <location>
        <begin position="731"/>
        <end position="867"/>
    </location>
</feature>
<dbReference type="RefSeq" id="WP_316781642.1">
    <property type="nucleotide sequence ID" value="NZ_JASMWN010000025.1"/>
</dbReference>
<dbReference type="InterPro" id="IPR051612">
    <property type="entry name" value="Teichoic_Acid_Biosynth"/>
</dbReference>
<dbReference type="Proteomes" id="UP001255416">
    <property type="component" value="Unassembled WGS sequence"/>
</dbReference>
<dbReference type="Pfam" id="PF00534">
    <property type="entry name" value="Glycos_transf_1"/>
    <property type="match status" value="1"/>
</dbReference>
<keyword evidence="6" id="KW-0472">Membrane</keyword>
<evidence type="ECO:0000256" key="4">
    <source>
        <dbReference type="ARBA" id="ARBA00022679"/>
    </source>
</evidence>
<name>A0ABU3VJZ3_9RHOB</name>
<feature type="region of interest" description="Disordered" evidence="7">
    <location>
        <begin position="64"/>
        <end position="105"/>
    </location>
</feature>
<dbReference type="Gene3D" id="3.40.50.12580">
    <property type="match status" value="1"/>
</dbReference>
<organism evidence="9 10">
    <name type="scientific">Sedimentitalea todarodis</name>
    <dbReference type="NCBI Taxonomy" id="1631240"/>
    <lineage>
        <taxon>Bacteria</taxon>
        <taxon>Pseudomonadati</taxon>
        <taxon>Pseudomonadota</taxon>
        <taxon>Alphaproteobacteria</taxon>
        <taxon>Rhodobacterales</taxon>
        <taxon>Paracoccaceae</taxon>
        <taxon>Sedimentitalea</taxon>
    </lineage>
</organism>
<evidence type="ECO:0000256" key="2">
    <source>
        <dbReference type="ARBA" id="ARBA00010488"/>
    </source>
</evidence>
<dbReference type="InterPro" id="IPR043148">
    <property type="entry name" value="TagF_C"/>
</dbReference>
<protein>
    <submittedName>
        <fullName evidence="9">Glycosyltransferase</fullName>
    </submittedName>
</protein>
<feature type="compositionally biased region" description="Low complexity" evidence="7">
    <location>
        <begin position="64"/>
        <end position="79"/>
    </location>
</feature>
<dbReference type="PANTHER" id="PTHR37316">
    <property type="entry name" value="TEICHOIC ACID GLYCEROL-PHOSPHATE PRIMASE"/>
    <property type="match status" value="1"/>
</dbReference>
<keyword evidence="10" id="KW-1185">Reference proteome</keyword>
<proteinExistence type="inferred from homology"/>
<evidence type="ECO:0000256" key="3">
    <source>
        <dbReference type="ARBA" id="ARBA00022475"/>
    </source>
</evidence>
<dbReference type="InterPro" id="IPR001296">
    <property type="entry name" value="Glyco_trans_1"/>
</dbReference>
<evidence type="ECO:0000259" key="8">
    <source>
        <dbReference type="Pfam" id="PF00534"/>
    </source>
</evidence>
<feature type="compositionally biased region" description="Basic and acidic residues" evidence="7">
    <location>
        <begin position="82"/>
        <end position="95"/>
    </location>
</feature>
<dbReference type="Pfam" id="PF04464">
    <property type="entry name" value="Glyphos_transf"/>
    <property type="match status" value="1"/>
</dbReference>
<gene>
    <name evidence="9" type="ORF">QO231_22025</name>
</gene>
<evidence type="ECO:0000256" key="7">
    <source>
        <dbReference type="SAM" id="MobiDB-lite"/>
    </source>
</evidence>
<evidence type="ECO:0000256" key="1">
    <source>
        <dbReference type="ARBA" id="ARBA00004202"/>
    </source>
</evidence>
<keyword evidence="4" id="KW-0808">Transferase</keyword>
<evidence type="ECO:0000256" key="5">
    <source>
        <dbReference type="ARBA" id="ARBA00022944"/>
    </source>
</evidence>
<comment type="caution">
    <text evidence="9">The sequence shown here is derived from an EMBL/GenBank/DDBJ whole genome shotgun (WGS) entry which is preliminary data.</text>
</comment>
<dbReference type="InterPro" id="IPR007554">
    <property type="entry name" value="Glycerophosphate_synth"/>
</dbReference>
<dbReference type="InterPro" id="IPR043149">
    <property type="entry name" value="TagF_N"/>
</dbReference>
<keyword evidence="5" id="KW-0777">Teichoic acid biosynthesis</keyword>
<comment type="similarity">
    <text evidence="2">Belongs to the CDP-glycerol glycerophosphotransferase family.</text>
</comment>
<keyword evidence="3" id="KW-1003">Cell membrane</keyword>
<evidence type="ECO:0000256" key="6">
    <source>
        <dbReference type="ARBA" id="ARBA00023136"/>
    </source>
</evidence>